<keyword evidence="3" id="KW-1185">Reference proteome</keyword>
<dbReference type="AlphaFoldDB" id="A0A3Q1G9L6"/>
<evidence type="ECO:0000256" key="1">
    <source>
        <dbReference type="SAM" id="MobiDB-lite"/>
    </source>
</evidence>
<name>A0A3Q1G9L6_9TELE</name>
<protein>
    <submittedName>
        <fullName evidence="2">Uncharacterized protein</fullName>
    </submittedName>
</protein>
<dbReference type="Proteomes" id="UP000257200">
    <property type="component" value="Unplaced"/>
</dbReference>
<dbReference type="InParanoid" id="A0A3Q1G9L6"/>
<evidence type="ECO:0000313" key="3">
    <source>
        <dbReference type="Proteomes" id="UP000257200"/>
    </source>
</evidence>
<feature type="region of interest" description="Disordered" evidence="1">
    <location>
        <begin position="13"/>
        <end position="55"/>
    </location>
</feature>
<dbReference type="STRING" id="80966.ENSAPOP00000025729"/>
<organism evidence="2 3">
    <name type="scientific">Acanthochromis polyacanthus</name>
    <name type="common">spiny chromis</name>
    <dbReference type="NCBI Taxonomy" id="80966"/>
    <lineage>
        <taxon>Eukaryota</taxon>
        <taxon>Metazoa</taxon>
        <taxon>Chordata</taxon>
        <taxon>Craniata</taxon>
        <taxon>Vertebrata</taxon>
        <taxon>Euteleostomi</taxon>
        <taxon>Actinopterygii</taxon>
        <taxon>Neopterygii</taxon>
        <taxon>Teleostei</taxon>
        <taxon>Neoteleostei</taxon>
        <taxon>Acanthomorphata</taxon>
        <taxon>Ovalentaria</taxon>
        <taxon>Pomacentridae</taxon>
        <taxon>Acanthochromis</taxon>
    </lineage>
</organism>
<feature type="compositionally biased region" description="Basic and acidic residues" evidence="1">
    <location>
        <begin position="33"/>
        <end position="42"/>
    </location>
</feature>
<proteinExistence type="predicted"/>
<dbReference type="GeneTree" id="ENSGT01030000238768"/>
<dbReference type="Ensembl" id="ENSAPOT00000005534.1">
    <property type="protein sequence ID" value="ENSAPOP00000025729.1"/>
    <property type="gene ID" value="ENSAPOG00000008996.1"/>
</dbReference>
<sequence length="125" mass="14604">MASLYQRFTGKINTNKSFPNPPEASHLLGQNVEGDRPVDNQRPRLQRPYRRHSEDEDVRNPLYLSHYIIDFGRRTLCPFKSSASLVVLSVYLHLRCWMLASVLETLILWREGAQVQEVKHRLRCA</sequence>
<reference evidence="2" key="1">
    <citation type="submission" date="2025-08" db="UniProtKB">
        <authorList>
            <consortium name="Ensembl"/>
        </authorList>
    </citation>
    <scope>IDENTIFICATION</scope>
</reference>
<accession>A0A3Q1G9L6</accession>
<evidence type="ECO:0000313" key="2">
    <source>
        <dbReference type="Ensembl" id="ENSAPOP00000025729.1"/>
    </source>
</evidence>
<reference evidence="2" key="2">
    <citation type="submission" date="2025-09" db="UniProtKB">
        <authorList>
            <consortium name="Ensembl"/>
        </authorList>
    </citation>
    <scope>IDENTIFICATION</scope>
</reference>